<gene>
    <name evidence="10 13" type="primary">rsgA</name>
    <name evidence="13" type="ORF">L7E55_07210</name>
</gene>
<dbReference type="InterPro" id="IPR012340">
    <property type="entry name" value="NA-bd_OB-fold"/>
</dbReference>
<feature type="binding site" evidence="10">
    <location>
        <position position="256"/>
    </location>
    <ligand>
        <name>Zn(2+)</name>
        <dbReference type="ChEBI" id="CHEBI:29105"/>
    </ligand>
</feature>
<dbReference type="Proteomes" id="UP001154312">
    <property type="component" value="Unassembled WGS sequence"/>
</dbReference>
<evidence type="ECO:0000256" key="9">
    <source>
        <dbReference type="ARBA" id="ARBA00023134"/>
    </source>
</evidence>
<evidence type="ECO:0000256" key="8">
    <source>
        <dbReference type="ARBA" id="ARBA00022884"/>
    </source>
</evidence>
<organism evidence="13 14">
    <name type="scientific">Pelotomaculum isophthalicicum JI</name>
    <dbReference type="NCBI Taxonomy" id="947010"/>
    <lineage>
        <taxon>Bacteria</taxon>
        <taxon>Bacillati</taxon>
        <taxon>Bacillota</taxon>
        <taxon>Clostridia</taxon>
        <taxon>Eubacteriales</taxon>
        <taxon>Desulfotomaculaceae</taxon>
        <taxon>Pelotomaculum</taxon>
    </lineage>
</organism>
<dbReference type="Pfam" id="PF03193">
    <property type="entry name" value="RsgA_GTPase"/>
    <property type="match status" value="1"/>
</dbReference>
<dbReference type="GO" id="GO:0046872">
    <property type="term" value="F:metal ion binding"/>
    <property type="evidence" value="ECO:0007669"/>
    <property type="project" value="UniProtKB-KW"/>
</dbReference>
<evidence type="ECO:0000256" key="1">
    <source>
        <dbReference type="ARBA" id="ARBA00022490"/>
    </source>
</evidence>
<feature type="binding site" evidence="10">
    <location>
        <position position="262"/>
    </location>
    <ligand>
        <name>Zn(2+)</name>
        <dbReference type="ChEBI" id="CHEBI:29105"/>
    </ligand>
</feature>
<keyword evidence="4 10" id="KW-0699">rRNA-binding</keyword>
<keyword evidence="7 10" id="KW-0862">Zinc</keyword>
<comment type="subunit">
    <text evidence="10">Monomer. Associates with 30S ribosomal subunit, binds 16S rRNA.</text>
</comment>
<evidence type="ECO:0000313" key="14">
    <source>
        <dbReference type="Proteomes" id="UP001154312"/>
    </source>
</evidence>
<feature type="binding site" evidence="10">
    <location>
        <position position="249"/>
    </location>
    <ligand>
        <name>Zn(2+)</name>
        <dbReference type="ChEBI" id="CHEBI:29105"/>
    </ligand>
</feature>
<dbReference type="CDD" id="cd01854">
    <property type="entry name" value="YjeQ_EngC"/>
    <property type="match status" value="1"/>
</dbReference>
<feature type="domain" description="EngC GTPase" evidence="11">
    <location>
        <begin position="78"/>
        <end position="223"/>
    </location>
</feature>
<dbReference type="HAMAP" id="MF_01820">
    <property type="entry name" value="GTPase_RsgA"/>
    <property type="match status" value="1"/>
</dbReference>
<keyword evidence="1 10" id="KW-0963">Cytoplasm</keyword>
<dbReference type="InterPro" id="IPR027417">
    <property type="entry name" value="P-loop_NTPase"/>
</dbReference>
<dbReference type="SUPFAM" id="SSF50249">
    <property type="entry name" value="Nucleic acid-binding proteins"/>
    <property type="match status" value="1"/>
</dbReference>
<dbReference type="InterPro" id="IPR010914">
    <property type="entry name" value="RsgA_GTPase_dom"/>
</dbReference>
<dbReference type="EC" id="3.6.1.-" evidence="10"/>
<dbReference type="PROSITE" id="PS50936">
    <property type="entry name" value="ENGC_GTPASE"/>
    <property type="match status" value="1"/>
</dbReference>
<evidence type="ECO:0000256" key="3">
    <source>
        <dbReference type="ARBA" id="ARBA00022723"/>
    </source>
</evidence>
<keyword evidence="8 10" id="KW-0694">RNA-binding</keyword>
<comment type="cofactor">
    <cofactor evidence="10">
        <name>Zn(2+)</name>
        <dbReference type="ChEBI" id="CHEBI:29105"/>
    </cofactor>
    <text evidence="10">Binds 1 zinc ion per subunit.</text>
</comment>
<keyword evidence="5 10" id="KW-0547">Nucleotide-binding</keyword>
<evidence type="ECO:0000259" key="12">
    <source>
        <dbReference type="PROSITE" id="PS51721"/>
    </source>
</evidence>
<accession>A0A9X4GYU8</accession>
<feature type="domain" description="CP-type G" evidence="12">
    <location>
        <begin position="69"/>
        <end position="225"/>
    </location>
</feature>
<comment type="similarity">
    <text evidence="10">Belongs to the TRAFAC class YlqF/YawG GTPase family. RsgA subfamily.</text>
</comment>
<dbReference type="InterPro" id="IPR030378">
    <property type="entry name" value="G_CP_dom"/>
</dbReference>
<dbReference type="Gene3D" id="3.40.50.300">
    <property type="entry name" value="P-loop containing nucleotide triphosphate hydrolases"/>
    <property type="match status" value="1"/>
</dbReference>
<evidence type="ECO:0000313" key="13">
    <source>
        <dbReference type="EMBL" id="MDF9408150.1"/>
    </source>
</evidence>
<keyword evidence="9 10" id="KW-0342">GTP-binding</keyword>
<comment type="subcellular location">
    <subcellularLocation>
        <location evidence="10">Cytoplasm</location>
    </subcellularLocation>
</comment>
<evidence type="ECO:0000256" key="6">
    <source>
        <dbReference type="ARBA" id="ARBA00022801"/>
    </source>
</evidence>
<evidence type="ECO:0000259" key="11">
    <source>
        <dbReference type="PROSITE" id="PS50936"/>
    </source>
</evidence>
<dbReference type="PROSITE" id="PS51721">
    <property type="entry name" value="G_CP"/>
    <property type="match status" value="1"/>
</dbReference>
<dbReference type="GO" id="GO:0003924">
    <property type="term" value="F:GTPase activity"/>
    <property type="evidence" value="ECO:0007669"/>
    <property type="project" value="UniProtKB-UniRule"/>
</dbReference>
<dbReference type="Gene3D" id="2.40.50.140">
    <property type="entry name" value="Nucleic acid-binding proteins"/>
    <property type="match status" value="1"/>
</dbReference>
<dbReference type="GO" id="GO:0005737">
    <property type="term" value="C:cytoplasm"/>
    <property type="evidence" value="ECO:0007669"/>
    <property type="project" value="UniProtKB-SubCell"/>
</dbReference>
<sequence>MNSGQNLVQGIVRKAYSGYYYVYDGHCEWECSLRGRFRYEKQQVLVGDRVELAPTQDRVGVIVKILPRRSALFRPPIANVDQAIIIFSVRQPEPNPGLLDRFLITAIMNQIDPLICFNKIDLIKDYEFDLVSRYQGIYPVVVTSAVTGAGLDRLRGKLRGKVSVFAGPSGVGKSTILNAIMPELTLKTGAISEKLKRGKHTTRHVELIPLPEDGLVADTPGFSNLDLPDIKLEELARYFPEMEEYSGNCHFGGCLHDKEPGCAVKEAVELGGIEESRYRQYVEFLQELRGRRRY</sequence>
<dbReference type="SUPFAM" id="SSF52540">
    <property type="entry name" value="P-loop containing nucleoside triphosphate hydrolases"/>
    <property type="match status" value="1"/>
</dbReference>
<evidence type="ECO:0000256" key="10">
    <source>
        <dbReference type="HAMAP-Rule" id="MF_01820"/>
    </source>
</evidence>
<dbReference type="CDD" id="cd04466">
    <property type="entry name" value="S1_YloQ_GTPase"/>
    <property type="match status" value="1"/>
</dbReference>
<dbReference type="PANTHER" id="PTHR32120:SF11">
    <property type="entry name" value="SMALL RIBOSOMAL SUBUNIT BIOGENESIS GTPASE RSGA 1, MITOCHONDRIAL-RELATED"/>
    <property type="match status" value="1"/>
</dbReference>
<comment type="caution">
    <text evidence="13">The sequence shown here is derived from an EMBL/GenBank/DDBJ whole genome shotgun (WGS) entry which is preliminary data.</text>
</comment>
<dbReference type="GO" id="GO:0042274">
    <property type="term" value="P:ribosomal small subunit biogenesis"/>
    <property type="evidence" value="ECO:0007669"/>
    <property type="project" value="UniProtKB-UniRule"/>
</dbReference>
<keyword evidence="6 10" id="KW-0378">Hydrolase</keyword>
<dbReference type="NCBIfam" id="TIGR00157">
    <property type="entry name" value="ribosome small subunit-dependent GTPase A"/>
    <property type="match status" value="1"/>
</dbReference>
<protein>
    <recommendedName>
        <fullName evidence="10">Small ribosomal subunit biogenesis GTPase RsgA</fullName>
        <ecNumber evidence="10">3.6.1.-</ecNumber>
    </recommendedName>
</protein>
<dbReference type="GO" id="GO:0019843">
    <property type="term" value="F:rRNA binding"/>
    <property type="evidence" value="ECO:0007669"/>
    <property type="project" value="UniProtKB-KW"/>
</dbReference>
<dbReference type="InterPro" id="IPR004881">
    <property type="entry name" value="Ribosome_biogen_GTPase_RsgA"/>
</dbReference>
<dbReference type="Pfam" id="PF16745">
    <property type="entry name" value="RsgA_N"/>
    <property type="match status" value="1"/>
</dbReference>
<keyword evidence="14" id="KW-1185">Reference proteome</keyword>
<dbReference type="GO" id="GO:0005525">
    <property type="term" value="F:GTP binding"/>
    <property type="evidence" value="ECO:0007669"/>
    <property type="project" value="UniProtKB-UniRule"/>
</dbReference>
<dbReference type="RefSeq" id="WP_277443440.1">
    <property type="nucleotide sequence ID" value="NZ_JAKOAV010000010.1"/>
</dbReference>
<feature type="binding site" evidence="10">
    <location>
        <begin position="167"/>
        <end position="175"/>
    </location>
    <ligand>
        <name>GTP</name>
        <dbReference type="ChEBI" id="CHEBI:37565"/>
    </ligand>
</feature>
<proteinExistence type="inferred from homology"/>
<dbReference type="EMBL" id="JAKOAV010000010">
    <property type="protein sequence ID" value="MDF9408150.1"/>
    <property type="molecule type" value="Genomic_DNA"/>
</dbReference>
<dbReference type="Gene3D" id="1.10.40.50">
    <property type="entry name" value="Probable gtpase engc, domain 3"/>
    <property type="match status" value="1"/>
</dbReference>
<dbReference type="PANTHER" id="PTHR32120">
    <property type="entry name" value="SMALL RIBOSOMAL SUBUNIT BIOGENESIS GTPASE RSGA"/>
    <property type="match status" value="1"/>
</dbReference>
<evidence type="ECO:0000256" key="4">
    <source>
        <dbReference type="ARBA" id="ARBA00022730"/>
    </source>
</evidence>
<dbReference type="InterPro" id="IPR031944">
    <property type="entry name" value="RsgA_N"/>
</dbReference>
<dbReference type="AlphaFoldDB" id="A0A9X4GYU8"/>
<evidence type="ECO:0000256" key="5">
    <source>
        <dbReference type="ARBA" id="ARBA00022741"/>
    </source>
</evidence>
<evidence type="ECO:0000256" key="7">
    <source>
        <dbReference type="ARBA" id="ARBA00022833"/>
    </source>
</evidence>
<feature type="binding site" evidence="10">
    <location>
        <begin position="118"/>
        <end position="121"/>
    </location>
    <ligand>
        <name>GTP</name>
        <dbReference type="ChEBI" id="CHEBI:37565"/>
    </ligand>
</feature>
<keyword evidence="3 10" id="KW-0479">Metal-binding</keyword>
<feature type="binding site" evidence="10">
    <location>
        <position position="254"/>
    </location>
    <ligand>
        <name>Zn(2+)</name>
        <dbReference type="ChEBI" id="CHEBI:29105"/>
    </ligand>
</feature>
<name>A0A9X4GYU8_9FIRM</name>
<reference evidence="13" key="1">
    <citation type="submission" date="2022-02" db="EMBL/GenBank/DDBJ databases">
        <authorList>
            <person name="Leng L."/>
        </authorList>
    </citation>
    <scope>NUCLEOTIDE SEQUENCE</scope>
    <source>
        <strain evidence="13">JI</strain>
    </source>
</reference>
<comment type="function">
    <text evidence="10">One of several proteins that assist in the late maturation steps of the functional core of the 30S ribosomal subunit. Helps release RbfA from mature subunits. May play a role in the assembly of ribosomal proteins into the subunit. Circularly permuted GTPase that catalyzes slow GTP hydrolysis, GTPase activity is stimulated by the 30S ribosomal subunit.</text>
</comment>
<keyword evidence="2 10" id="KW-0690">Ribosome biogenesis</keyword>
<evidence type="ECO:0000256" key="2">
    <source>
        <dbReference type="ARBA" id="ARBA00022517"/>
    </source>
</evidence>